<dbReference type="RefSeq" id="WP_204028050.1">
    <property type="nucleotide sequence ID" value="NZ_BOOW01000028.1"/>
</dbReference>
<protein>
    <submittedName>
        <fullName evidence="1">Uncharacterized protein</fullName>
    </submittedName>
</protein>
<reference evidence="1" key="1">
    <citation type="submission" date="2021-01" db="EMBL/GenBank/DDBJ databases">
        <title>Whole genome shotgun sequence of Sinosporangium siamense NBRC 109515.</title>
        <authorList>
            <person name="Komaki H."/>
            <person name="Tamura T."/>
        </authorList>
    </citation>
    <scope>NUCLEOTIDE SEQUENCE</scope>
    <source>
        <strain evidence="1">NBRC 109515</strain>
    </source>
</reference>
<comment type="caution">
    <text evidence="1">The sequence shown here is derived from an EMBL/GenBank/DDBJ whole genome shotgun (WGS) entry which is preliminary data.</text>
</comment>
<dbReference type="Proteomes" id="UP000606172">
    <property type="component" value="Unassembled WGS sequence"/>
</dbReference>
<keyword evidence="2" id="KW-1185">Reference proteome</keyword>
<sequence>MNDGNDPAPWNQVVLAFTGTDNTVYLARQRYGFAGWTTPRNVGWSRYAPSVALSGTGYGAVTFVDVDNGIGSTRILRNGDSSEYYEENAYAWTGSPPLAVTNGNALYYVINGAAGGLSGALWKFVTDFGTLPTPPAPQW</sequence>
<gene>
    <name evidence="1" type="ORF">Ssi02_43370</name>
</gene>
<evidence type="ECO:0000313" key="2">
    <source>
        <dbReference type="Proteomes" id="UP000606172"/>
    </source>
</evidence>
<evidence type="ECO:0000313" key="1">
    <source>
        <dbReference type="EMBL" id="GII94106.1"/>
    </source>
</evidence>
<dbReference type="EMBL" id="BOOW01000028">
    <property type="protein sequence ID" value="GII94106.1"/>
    <property type="molecule type" value="Genomic_DNA"/>
</dbReference>
<name>A0A919RL57_9ACTN</name>
<proteinExistence type="predicted"/>
<dbReference type="AlphaFoldDB" id="A0A919RL57"/>
<accession>A0A919RL57</accession>
<organism evidence="1 2">
    <name type="scientific">Sinosporangium siamense</name>
    <dbReference type="NCBI Taxonomy" id="1367973"/>
    <lineage>
        <taxon>Bacteria</taxon>
        <taxon>Bacillati</taxon>
        <taxon>Actinomycetota</taxon>
        <taxon>Actinomycetes</taxon>
        <taxon>Streptosporangiales</taxon>
        <taxon>Streptosporangiaceae</taxon>
        <taxon>Sinosporangium</taxon>
    </lineage>
</organism>